<organism evidence="2 3">
    <name type="scientific">Plutella xylostella</name>
    <name type="common">Diamondback moth</name>
    <name type="synonym">Plutella maculipennis</name>
    <dbReference type="NCBI Taxonomy" id="51655"/>
    <lineage>
        <taxon>Eukaryota</taxon>
        <taxon>Metazoa</taxon>
        <taxon>Ecdysozoa</taxon>
        <taxon>Arthropoda</taxon>
        <taxon>Hexapoda</taxon>
        <taxon>Insecta</taxon>
        <taxon>Pterygota</taxon>
        <taxon>Neoptera</taxon>
        <taxon>Endopterygota</taxon>
        <taxon>Lepidoptera</taxon>
        <taxon>Glossata</taxon>
        <taxon>Ditrysia</taxon>
        <taxon>Yponomeutoidea</taxon>
        <taxon>Plutellidae</taxon>
        <taxon>Plutella</taxon>
    </lineage>
</organism>
<name>A0ABQ7QW19_PLUXY</name>
<proteinExistence type="predicted"/>
<evidence type="ECO:0000256" key="1">
    <source>
        <dbReference type="SAM" id="SignalP"/>
    </source>
</evidence>
<dbReference type="EMBL" id="JAHIBW010000007">
    <property type="protein sequence ID" value="KAG7309223.1"/>
    <property type="molecule type" value="Genomic_DNA"/>
</dbReference>
<accession>A0ABQ7QW19</accession>
<reference evidence="2 3" key="1">
    <citation type="submission" date="2021-06" db="EMBL/GenBank/DDBJ databases">
        <title>A haploid diamondback moth (Plutella xylostella L.) genome assembly resolves 31 chromosomes and identifies a diamide resistance mutation.</title>
        <authorList>
            <person name="Ward C.M."/>
            <person name="Perry K.D."/>
            <person name="Baker G."/>
            <person name="Powis K."/>
            <person name="Heckel D.G."/>
            <person name="Baxter S.W."/>
        </authorList>
    </citation>
    <scope>NUCLEOTIDE SEQUENCE [LARGE SCALE GENOMIC DNA]</scope>
    <source>
        <strain evidence="2 3">LV</strain>
        <tissue evidence="2">Single pupa</tissue>
    </source>
</reference>
<protein>
    <submittedName>
        <fullName evidence="2">Uncharacterized protein</fullName>
    </submittedName>
</protein>
<sequence>MSSMKNIFVVFVILAAVWSVLCHGPPQDRDKEDIAMGRKVKKMGGKWCGMAKSCNHDRVPVCGASHAGDVVGFRDLCDMFDFNCIRRRNYKQTNCPIDKSMLSVSRRPTSSYYDD</sequence>
<feature type="signal peptide" evidence="1">
    <location>
        <begin position="1"/>
        <end position="22"/>
    </location>
</feature>
<feature type="chain" id="PRO_5047323325" evidence="1">
    <location>
        <begin position="23"/>
        <end position="115"/>
    </location>
</feature>
<dbReference type="Proteomes" id="UP000823941">
    <property type="component" value="Chromosome 7"/>
</dbReference>
<evidence type="ECO:0000313" key="2">
    <source>
        <dbReference type="EMBL" id="KAG7309223.1"/>
    </source>
</evidence>
<evidence type="ECO:0000313" key="3">
    <source>
        <dbReference type="Proteomes" id="UP000823941"/>
    </source>
</evidence>
<keyword evidence="1" id="KW-0732">Signal</keyword>
<gene>
    <name evidence="2" type="ORF">JYU34_005150</name>
</gene>
<comment type="caution">
    <text evidence="2">The sequence shown here is derived from an EMBL/GenBank/DDBJ whole genome shotgun (WGS) entry which is preliminary data.</text>
</comment>
<keyword evidence="3" id="KW-1185">Reference proteome</keyword>